<dbReference type="EMBL" id="JAUIRO010000007">
    <property type="protein sequence ID" value="KAK0706445.1"/>
    <property type="molecule type" value="Genomic_DNA"/>
</dbReference>
<evidence type="ECO:0000256" key="1">
    <source>
        <dbReference type="SAM" id="MobiDB-lite"/>
    </source>
</evidence>
<dbReference type="GeneID" id="85318390"/>
<evidence type="ECO:0000313" key="3">
    <source>
        <dbReference type="EMBL" id="KAK0706445.1"/>
    </source>
</evidence>
<feature type="transmembrane region" description="Helical" evidence="2">
    <location>
        <begin position="93"/>
        <end position="112"/>
    </location>
</feature>
<evidence type="ECO:0000313" key="4">
    <source>
        <dbReference type="Proteomes" id="UP001172101"/>
    </source>
</evidence>
<sequence>MKWFIVQPQPDDISTWNMGNVPFDGDSDKDLLCPPVVDPRPPPGCLLDMTWDCREKVNHSAVHCVASFPAPPFCLLIVWPFALRALSPCSQSFLAGFSLVSISRLLACSLACRRISMAKKRGEKEKKQIGQGATELSPRSSTPQSRRRCRRRGEMLASGPPFPRPIKPR</sequence>
<reference evidence="3" key="1">
    <citation type="submission" date="2023-06" db="EMBL/GenBank/DDBJ databases">
        <title>Genome-scale phylogeny and comparative genomics of the fungal order Sordariales.</title>
        <authorList>
            <consortium name="Lawrence Berkeley National Laboratory"/>
            <person name="Hensen N."/>
            <person name="Bonometti L."/>
            <person name="Westerberg I."/>
            <person name="Brannstrom I.O."/>
            <person name="Guillou S."/>
            <person name="Cros-Aarteil S."/>
            <person name="Calhoun S."/>
            <person name="Haridas S."/>
            <person name="Kuo A."/>
            <person name="Mondo S."/>
            <person name="Pangilinan J."/>
            <person name="Riley R."/>
            <person name="LaButti K."/>
            <person name="Andreopoulos B."/>
            <person name="Lipzen A."/>
            <person name="Chen C."/>
            <person name="Yanf M."/>
            <person name="Daum C."/>
            <person name="Ng V."/>
            <person name="Clum A."/>
            <person name="Steindorff A."/>
            <person name="Ohm R."/>
            <person name="Martin F."/>
            <person name="Silar P."/>
            <person name="Natvig D."/>
            <person name="Lalanne C."/>
            <person name="Gautier V."/>
            <person name="Ament-velasquez S.L."/>
            <person name="Kruys A."/>
            <person name="Hutchinson M.I."/>
            <person name="Powell A.J."/>
            <person name="Barry K."/>
            <person name="Miller A.N."/>
            <person name="Grigoriev I.V."/>
            <person name="Debuchy R."/>
            <person name="Gladieux P."/>
            <person name="Thoren M.H."/>
            <person name="Johannesson H."/>
        </authorList>
    </citation>
    <scope>NUCLEOTIDE SEQUENCE</scope>
    <source>
        <strain evidence="3">SMH2392-1A</strain>
    </source>
</reference>
<gene>
    <name evidence="3" type="ORF">B0T26DRAFT_454452</name>
</gene>
<keyword evidence="4" id="KW-1185">Reference proteome</keyword>
<keyword evidence="2" id="KW-0472">Membrane</keyword>
<dbReference type="RefSeq" id="XP_060291539.1">
    <property type="nucleotide sequence ID" value="XM_060435120.1"/>
</dbReference>
<evidence type="ECO:0000256" key="2">
    <source>
        <dbReference type="SAM" id="Phobius"/>
    </source>
</evidence>
<name>A0AA40DKE6_9PEZI</name>
<feature type="region of interest" description="Disordered" evidence="1">
    <location>
        <begin position="121"/>
        <end position="169"/>
    </location>
</feature>
<accession>A0AA40DKE6</accession>
<comment type="caution">
    <text evidence="3">The sequence shown here is derived from an EMBL/GenBank/DDBJ whole genome shotgun (WGS) entry which is preliminary data.</text>
</comment>
<proteinExistence type="predicted"/>
<organism evidence="3 4">
    <name type="scientific">Lasiosphaeria miniovina</name>
    <dbReference type="NCBI Taxonomy" id="1954250"/>
    <lineage>
        <taxon>Eukaryota</taxon>
        <taxon>Fungi</taxon>
        <taxon>Dikarya</taxon>
        <taxon>Ascomycota</taxon>
        <taxon>Pezizomycotina</taxon>
        <taxon>Sordariomycetes</taxon>
        <taxon>Sordariomycetidae</taxon>
        <taxon>Sordariales</taxon>
        <taxon>Lasiosphaeriaceae</taxon>
        <taxon>Lasiosphaeria</taxon>
    </lineage>
</organism>
<feature type="transmembrane region" description="Helical" evidence="2">
    <location>
        <begin position="61"/>
        <end position="81"/>
    </location>
</feature>
<dbReference type="Proteomes" id="UP001172101">
    <property type="component" value="Unassembled WGS sequence"/>
</dbReference>
<feature type="compositionally biased region" description="Pro residues" evidence="1">
    <location>
        <begin position="160"/>
        <end position="169"/>
    </location>
</feature>
<dbReference type="AlphaFoldDB" id="A0AA40DKE6"/>
<keyword evidence="2" id="KW-0812">Transmembrane</keyword>
<keyword evidence="2" id="KW-1133">Transmembrane helix</keyword>
<protein>
    <submittedName>
        <fullName evidence="3">Uncharacterized protein</fullName>
    </submittedName>
</protein>